<dbReference type="EMBL" id="JACERJ010000005">
    <property type="protein sequence ID" value="MBA5204263.1"/>
    <property type="molecule type" value="Genomic_DNA"/>
</dbReference>
<accession>A0AAW3T008</accession>
<dbReference type="AlphaFoldDB" id="A0AAW3T008"/>
<gene>
    <name evidence="2" type="ORF">H2Y57_11320</name>
</gene>
<name>A0AAW3T008_9GAMM</name>
<evidence type="ECO:0000313" key="3">
    <source>
        <dbReference type="Proteomes" id="UP000557749"/>
    </source>
</evidence>
<comment type="caution">
    <text evidence="2">The sequence shown here is derived from an EMBL/GenBank/DDBJ whole genome shotgun (WGS) entry which is preliminary data.</text>
</comment>
<feature type="region of interest" description="Disordered" evidence="1">
    <location>
        <begin position="27"/>
        <end position="48"/>
    </location>
</feature>
<proteinExistence type="predicted"/>
<dbReference type="RefSeq" id="WP_181845251.1">
    <property type="nucleotide sequence ID" value="NZ_JACERJ010000005.1"/>
</dbReference>
<evidence type="ECO:0000256" key="1">
    <source>
        <dbReference type="SAM" id="MobiDB-lite"/>
    </source>
</evidence>
<organism evidence="2 3">
    <name type="scientific">Pectobacterium aroidearum</name>
    <dbReference type="NCBI Taxonomy" id="1201031"/>
    <lineage>
        <taxon>Bacteria</taxon>
        <taxon>Pseudomonadati</taxon>
        <taxon>Pseudomonadota</taxon>
        <taxon>Gammaproteobacteria</taxon>
        <taxon>Enterobacterales</taxon>
        <taxon>Pectobacteriaceae</taxon>
        <taxon>Pectobacterium</taxon>
    </lineage>
</organism>
<reference evidence="2 3" key="1">
    <citation type="submission" date="2020-07" db="EMBL/GenBank/DDBJ databases">
        <title>Characterization of Pectobacterium aroidearum strains causing soft rot on Amorphophallus konjac.</title>
        <authorList>
            <person name="Xie H."/>
        </authorList>
    </citation>
    <scope>NUCLEOTIDE SEQUENCE [LARGE SCALE GENOMIC DNA]</scope>
    <source>
        <strain evidence="2 3">MY7</strain>
    </source>
</reference>
<protein>
    <submittedName>
        <fullName evidence="2">Uncharacterized protein</fullName>
    </submittedName>
</protein>
<evidence type="ECO:0000313" key="2">
    <source>
        <dbReference type="EMBL" id="MBA5204263.1"/>
    </source>
</evidence>
<dbReference type="Proteomes" id="UP000557749">
    <property type="component" value="Unassembled WGS sequence"/>
</dbReference>
<sequence>MDEHLVHIVSPDAGVRIMLRGGLTPSERQDVAKASAASGTRHWRLDSR</sequence>